<proteinExistence type="predicted"/>
<dbReference type="EMBL" id="JNBR01000019">
    <property type="protein sequence ID" value="OQS00952.1"/>
    <property type="molecule type" value="Genomic_DNA"/>
</dbReference>
<feature type="region of interest" description="Disordered" evidence="1">
    <location>
        <begin position="376"/>
        <end position="412"/>
    </location>
</feature>
<evidence type="ECO:0000313" key="3">
    <source>
        <dbReference type="Proteomes" id="UP000243579"/>
    </source>
</evidence>
<dbReference type="PANTHER" id="PTHR15180">
    <property type="entry name" value="GENERAL TRANSCRIPTION FACTOR 3C POLYPEPTIDE 1"/>
    <property type="match status" value="1"/>
</dbReference>
<dbReference type="InterPro" id="IPR044210">
    <property type="entry name" value="Tfc3-like"/>
</dbReference>
<evidence type="ECO:0008006" key="4">
    <source>
        <dbReference type="Google" id="ProtNLM"/>
    </source>
</evidence>
<dbReference type="PANTHER" id="PTHR15180:SF1">
    <property type="entry name" value="GENERAL TRANSCRIPTION FACTOR 3C POLYPEPTIDE 1"/>
    <property type="match status" value="1"/>
</dbReference>
<evidence type="ECO:0000313" key="2">
    <source>
        <dbReference type="EMBL" id="OQS00952.1"/>
    </source>
</evidence>
<name>A0A1V9ZSD0_ACHHY</name>
<dbReference type="GO" id="GO:0006384">
    <property type="term" value="P:transcription initiation at RNA polymerase III promoter"/>
    <property type="evidence" value="ECO:0007669"/>
    <property type="project" value="InterPro"/>
</dbReference>
<dbReference type="STRING" id="1202772.A0A1V9ZSD0"/>
<keyword evidence="3" id="KW-1185">Reference proteome</keyword>
<protein>
    <recommendedName>
        <fullName evidence="4">B-block binding subunit of TFIIIC domain-containing protein</fullName>
    </recommendedName>
</protein>
<feature type="compositionally biased region" description="Basic residues" evidence="1">
    <location>
        <begin position="396"/>
        <end position="407"/>
    </location>
</feature>
<accession>A0A1V9ZSD0</accession>
<dbReference type="Proteomes" id="UP000243579">
    <property type="component" value="Unassembled WGS sequence"/>
</dbReference>
<dbReference type="GO" id="GO:0000127">
    <property type="term" value="C:transcription factor TFIIIC complex"/>
    <property type="evidence" value="ECO:0007669"/>
    <property type="project" value="InterPro"/>
</dbReference>
<feature type="compositionally biased region" description="Basic and acidic residues" evidence="1">
    <location>
        <begin position="870"/>
        <end position="889"/>
    </location>
</feature>
<organism evidence="2 3">
    <name type="scientific">Achlya hypogyna</name>
    <name type="common">Oomycete</name>
    <name type="synonym">Protoachlya hypogyna</name>
    <dbReference type="NCBI Taxonomy" id="1202772"/>
    <lineage>
        <taxon>Eukaryota</taxon>
        <taxon>Sar</taxon>
        <taxon>Stramenopiles</taxon>
        <taxon>Oomycota</taxon>
        <taxon>Saprolegniomycetes</taxon>
        <taxon>Saprolegniales</taxon>
        <taxon>Achlyaceae</taxon>
        <taxon>Achlya</taxon>
    </lineage>
</organism>
<dbReference type="OrthoDB" id="68020at2759"/>
<gene>
    <name evidence="2" type="ORF">ACHHYP_02068</name>
</gene>
<reference evidence="2 3" key="1">
    <citation type="journal article" date="2014" name="Genome Biol. Evol.">
        <title>The secreted proteins of Achlya hypogyna and Thraustotheca clavata identify the ancestral oomycete secretome and reveal gene acquisitions by horizontal gene transfer.</title>
        <authorList>
            <person name="Misner I."/>
            <person name="Blouin N."/>
            <person name="Leonard G."/>
            <person name="Richards T.A."/>
            <person name="Lane C.E."/>
        </authorList>
    </citation>
    <scope>NUCLEOTIDE SEQUENCE [LARGE SCALE GENOMIC DNA]</scope>
    <source>
        <strain evidence="2 3">ATCC 48635</strain>
    </source>
</reference>
<comment type="caution">
    <text evidence="2">The sequence shown here is derived from an EMBL/GenBank/DDBJ whole genome shotgun (WGS) entry which is preliminary data.</text>
</comment>
<dbReference type="GO" id="GO:0003677">
    <property type="term" value="F:DNA binding"/>
    <property type="evidence" value="ECO:0007669"/>
    <property type="project" value="InterPro"/>
</dbReference>
<feature type="region of interest" description="Disordered" evidence="1">
    <location>
        <begin position="853"/>
        <end position="889"/>
    </location>
</feature>
<feature type="region of interest" description="Disordered" evidence="1">
    <location>
        <begin position="1190"/>
        <end position="1210"/>
    </location>
</feature>
<dbReference type="GO" id="GO:0042791">
    <property type="term" value="P:5S class rRNA transcription by RNA polymerase III"/>
    <property type="evidence" value="ECO:0007669"/>
    <property type="project" value="TreeGrafter"/>
</dbReference>
<evidence type="ECO:0000256" key="1">
    <source>
        <dbReference type="SAM" id="MobiDB-lite"/>
    </source>
</evidence>
<feature type="region of interest" description="Disordered" evidence="1">
    <location>
        <begin position="1137"/>
        <end position="1156"/>
    </location>
</feature>
<sequence length="1416" mass="156837">MASLQRLAPRLLENVALEGRGGISVRRVLEMHEPSGDPAMRDACWRVLRASGTTAPFPVHFQASATNTTPLTDVPLVLADALAMDLWVVACEDLRWRALYVTNVKVADISATQMTLLETVGKARDRGVSMMDLTAAVVVAGTKKEADIRAVHHVLDGLLSQKLVVKKMLQTGGGTGRRKRFNVIVLARFAASFDHAAAFPGSILEEDLSWKHHTLTQMVAYMTAHELDQCVLTDAVREVASQKYKLEAFKNYIITEGQKQGATFPVEIFTAVVGTDTKRKLWCVKRRAMTAPLNPLAHLPRLAVEAGVLYQIHMLVQRSDGLTTPEIRNHLEIPGSKLTYRLMNVSTSAYPVRMTKVVVGRNSVFKIYPAAPESTPLKRKARDDDDELQVPENGKRRVHGHSLKKNSSRLESDLPVDDTTAVRSAHILARVAKERVVSLYSLRSSIIEMENFHMRDSNVQFIVGHRVDTRSIVRILRGLETAGELSQHQMRVPFKTTTVPGTRLVHCVAAKDATPAELREYVVKHTRDNRIQVLHNKAFANPAMAVTNGAVKPVDPSKITYQLKTKINEVHTVMLVRTKQARTLGMSYGMLYRCRLFHTLVYAYLQSSPPALAAVVEDTSLDADHVLFSLDHVLQSLKLRQYIRIFGIGQVLTPDEYAAVERSLAADVPLDALPAALRAKVTHRQNRRCARLLNTLKALRLLSAYRLRLEQLAQLLQADTAVDAGLDVAALVEHSVGDHATSSLLVWHRHVRIFLDAPDGSFADASVARVTTTRHRYSFGHDIPLQMALTSPAAVETYWEALQCVALESLSFSAGPGQIQLFPKPVRVRYVNLYVPISWTALTQSVRYDKRKERELAIPGSGRPTRTSRPRPEAAKDKRREAKGGRRRRAVDVEHVDFTPEEDRAMLAAYCAQLEANWRVPVPAEMQADGEEVAVRAPHVYRVNVSLVAVGRALGRPAPPTTGPVRRRIDELLDQVPTKHELKALHARLFGATPFAEEAAIQTAPRLAALLVRVLMIVLSPDNAYVQMAAEHLLVSWTRHEINTVWRYLWLRGWIVQASAAPQRALHRGYVASHKLRLLWRDGVSLPLALFEEAAEHSALLDAIEDDEDGVVVDVGAPVTHAAFVAGRCQFQLEYQSGDGDAPRKRKRLRASDRNKSEGIAGHLHKLQTCEDPWTVSTLFLPSPDDDDELPQAFSSVLPPPPAKKSRTTAPNILDPLRAAGADGCTGAELAASLDVPACAVPELVRQAGAAVLAVQGYDRPRFVLREHEDMWTVRAYSVATNGDAVFDTSEPGAVGHPWLKLNGSLNAPWWARIQRKVLHFVLGAPGATDASVWAHMDKLLPLQEVRVLLAELVREDVCYARIVANRPCDLFSDVAPVVGVPEAPLLDIDLDAWTVRYFAAPDCIEKLGMLLRDAQ</sequence>